<keyword evidence="2" id="KW-1185">Reference proteome</keyword>
<organism evidence="1 2">
    <name type="scientific">Lujinxingia litoralis</name>
    <dbReference type="NCBI Taxonomy" id="2211119"/>
    <lineage>
        <taxon>Bacteria</taxon>
        <taxon>Deltaproteobacteria</taxon>
        <taxon>Bradymonadales</taxon>
        <taxon>Lujinxingiaceae</taxon>
        <taxon>Lujinxingia</taxon>
    </lineage>
</organism>
<name>A0A328CEA5_9DELT</name>
<comment type="caution">
    <text evidence="1">The sequence shown here is derived from an EMBL/GenBank/DDBJ whole genome shotgun (WGS) entry which is preliminary data.</text>
</comment>
<sequence>MAGESGPGPNSERGHLFVDLDAPVAAGWESSVLIMGPSNGEEICRESIGCYGDHHALSAHEVRVTGEEGAIEVVAFREVELMGVPGAEVVLRALVPGQARVELSFDIEGMEPPVEESEEPGGAPPEHFVDAFEVEVRELARVELRRTSGGVDPQGRYGRCPVQGAGAYVFDDPTEVAIFIEQRKLDGDGELLRGSGAFAFEVDPEDALAVFDGEESLHQVRLEPARAGRVSLVDDQGEAQLTFLLSRPSEVDGAQPRMVEITAEGQRGLVVNRMVQGRYYELQLGPTVGGAPLCGGDAVVQKQVMTPVTCELVNGPTSHSEQLVRALNPGECWVRFVAAEANGGRGISVDFQLDVDPGSPTHPGR</sequence>
<evidence type="ECO:0000313" key="1">
    <source>
        <dbReference type="EMBL" id="RAL25213.1"/>
    </source>
</evidence>
<dbReference type="AlphaFoldDB" id="A0A328CEA5"/>
<protein>
    <submittedName>
        <fullName evidence="1">Uncharacterized protein</fullName>
    </submittedName>
</protein>
<dbReference type="EMBL" id="QHKO01000001">
    <property type="protein sequence ID" value="RAL25213.1"/>
    <property type="molecule type" value="Genomic_DNA"/>
</dbReference>
<dbReference type="Proteomes" id="UP000249169">
    <property type="component" value="Unassembled WGS sequence"/>
</dbReference>
<reference evidence="1 2" key="1">
    <citation type="submission" date="2018-05" db="EMBL/GenBank/DDBJ databases">
        <title>Lujinxingia marina gen. nov. sp. nov., a new facultative anaerobic member of the class Deltaproteobacteria, and proposal of Lujinxingaceae fam. nov.</title>
        <authorList>
            <person name="Li C.-M."/>
        </authorList>
    </citation>
    <scope>NUCLEOTIDE SEQUENCE [LARGE SCALE GENOMIC DNA]</scope>
    <source>
        <strain evidence="1 2">B210</strain>
    </source>
</reference>
<accession>A0A328CEA5</accession>
<proteinExistence type="predicted"/>
<gene>
    <name evidence="1" type="ORF">DL240_03105</name>
</gene>
<evidence type="ECO:0000313" key="2">
    <source>
        <dbReference type="Proteomes" id="UP000249169"/>
    </source>
</evidence>